<feature type="domain" description="GST N-terminal" evidence="7">
    <location>
        <begin position="56"/>
        <end position="137"/>
    </location>
</feature>
<dbReference type="SUPFAM" id="SSF47616">
    <property type="entry name" value="GST C-terminal domain-like"/>
    <property type="match status" value="1"/>
</dbReference>
<feature type="transmembrane region" description="Helical" evidence="6">
    <location>
        <begin position="690"/>
        <end position="707"/>
    </location>
</feature>
<dbReference type="GO" id="GO:0004497">
    <property type="term" value="F:monooxygenase activity"/>
    <property type="evidence" value="ECO:0007669"/>
    <property type="project" value="InterPro"/>
</dbReference>
<dbReference type="InterPro" id="IPR036282">
    <property type="entry name" value="Glutathione-S-Trfase_C_sf"/>
</dbReference>
<keyword evidence="6" id="KW-0472">Membrane</keyword>
<dbReference type="PROSITE" id="PS50405">
    <property type="entry name" value="GST_CTER"/>
    <property type="match status" value="1"/>
</dbReference>
<dbReference type="GO" id="GO:0005506">
    <property type="term" value="F:iron ion binding"/>
    <property type="evidence" value="ECO:0007669"/>
    <property type="project" value="InterPro"/>
</dbReference>
<dbReference type="GO" id="GO:0016705">
    <property type="term" value="F:oxidoreductase activity, acting on paired donors, with incorporation or reduction of molecular oxygen"/>
    <property type="evidence" value="ECO:0007669"/>
    <property type="project" value="InterPro"/>
</dbReference>
<dbReference type="PRINTS" id="PR00465">
    <property type="entry name" value="EP450IV"/>
</dbReference>
<evidence type="ECO:0000256" key="4">
    <source>
        <dbReference type="ARBA" id="ARBA00023004"/>
    </source>
</evidence>
<gene>
    <name evidence="9" type="ORF">PROFUN_08096</name>
</gene>
<dbReference type="InterPro" id="IPR017972">
    <property type="entry name" value="Cyt_P450_CS"/>
</dbReference>
<comment type="caution">
    <text evidence="9">The sequence shown here is derived from an EMBL/GenBank/DDBJ whole genome shotgun (WGS) entry which is preliminary data.</text>
</comment>
<keyword evidence="6" id="KW-1133">Transmembrane helix</keyword>
<dbReference type="SUPFAM" id="SSF52833">
    <property type="entry name" value="Thioredoxin-like"/>
    <property type="match status" value="1"/>
</dbReference>
<evidence type="ECO:0000313" key="9">
    <source>
        <dbReference type="EMBL" id="PRP84416.1"/>
    </source>
</evidence>
<dbReference type="InterPro" id="IPR001128">
    <property type="entry name" value="Cyt_P450"/>
</dbReference>
<dbReference type="Gene3D" id="1.20.1050.10">
    <property type="match status" value="1"/>
</dbReference>
<feature type="binding site" description="axial binding residue" evidence="5">
    <location>
        <position position="1128"/>
    </location>
    <ligand>
        <name>heme</name>
        <dbReference type="ChEBI" id="CHEBI:30413"/>
    </ligand>
    <ligandPart>
        <name>Fe</name>
        <dbReference type="ChEBI" id="CHEBI:18248"/>
    </ligandPart>
</feature>
<keyword evidence="3 5" id="KW-0479">Metal-binding</keyword>
<dbReference type="Pfam" id="PF00067">
    <property type="entry name" value="p450"/>
    <property type="match status" value="1"/>
</dbReference>
<dbReference type="STRING" id="1890364.A0A2P6NKF6"/>
<dbReference type="InterPro" id="IPR036396">
    <property type="entry name" value="Cyt_P450_sf"/>
</dbReference>
<dbReference type="Gene3D" id="3.40.30.10">
    <property type="entry name" value="Glutaredoxin"/>
    <property type="match status" value="1"/>
</dbReference>
<evidence type="ECO:0000256" key="1">
    <source>
        <dbReference type="ARBA" id="ARBA00001971"/>
    </source>
</evidence>
<dbReference type="InterPro" id="IPR036249">
    <property type="entry name" value="Thioredoxin-like_sf"/>
</dbReference>
<feature type="transmembrane region" description="Helical" evidence="6">
    <location>
        <begin position="719"/>
        <end position="736"/>
    </location>
</feature>
<dbReference type="GO" id="GO:0020037">
    <property type="term" value="F:heme binding"/>
    <property type="evidence" value="ECO:0007669"/>
    <property type="project" value="InterPro"/>
</dbReference>
<evidence type="ECO:0000256" key="5">
    <source>
        <dbReference type="PIRSR" id="PIRSR602403-1"/>
    </source>
</evidence>
<evidence type="ECO:0000256" key="3">
    <source>
        <dbReference type="ARBA" id="ARBA00022723"/>
    </source>
</evidence>
<name>A0A2P6NKF6_9EUKA</name>
<dbReference type="Pfam" id="PF13409">
    <property type="entry name" value="GST_N_2"/>
    <property type="match status" value="1"/>
</dbReference>
<dbReference type="InterPro" id="IPR004045">
    <property type="entry name" value="Glutathione_S-Trfase_N"/>
</dbReference>
<reference evidence="9 10" key="1">
    <citation type="journal article" date="2018" name="Genome Biol. Evol.">
        <title>Multiple Roots of Fruiting Body Formation in Amoebozoa.</title>
        <authorList>
            <person name="Hillmann F."/>
            <person name="Forbes G."/>
            <person name="Novohradska S."/>
            <person name="Ferling I."/>
            <person name="Riege K."/>
            <person name="Groth M."/>
            <person name="Westermann M."/>
            <person name="Marz M."/>
            <person name="Spaller T."/>
            <person name="Winckler T."/>
            <person name="Schaap P."/>
            <person name="Glockner G."/>
        </authorList>
    </citation>
    <scope>NUCLEOTIDE SEQUENCE [LARGE SCALE GENOMIC DNA]</scope>
    <source>
        <strain evidence="9 10">Jena</strain>
    </source>
</reference>
<evidence type="ECO:0000256" key="6">
    <source>
        <dbReference type="SAM" id="Phobius"/>
    </source>
</evidence>
<feature type="domain" description="GST C-terminal" evidence="8">
    <location>
        <begin position="140"/>
        <end position="270"/>
    </location>
</feature>
<dbReference type="Pfam" id="PF13410">
    <property type="entry name" value="GST_C_2"/>
    <property type="match status" value="1"/>
</dbReference>
<dbReference type="InParanoid" id="A0A2P6NKF6"/>
<dbReference type="CDD" id="cd11041">
    <property type="entry name" value="CYP503A1-like"/>
    <property type="match status" value="1"/>
</dbReference>
<dbReference type="SUPFAM" id="SSF53335">
    <property type="entry name" value="S-adenosyl-L-methionine-dependent methyltransferases"/>
    <property type="match status" value="1"/>
</dbReference>
<evidence type="ECO:0008006" key="11">
    <source>
        <dbReference type="Google" id="ProtNLM"/>
    </source>
</evidence>
<comment type="cofactor">
    <cofactor evidence="1 5">
        <name>heme</name>
        <dbReference type="ChEBI" id="CHEBI:30413"/>
    </cofactor>
</comment>
<dbReference type="OrthoDB" id="1844152at2759"/>
<accession>A0A2P6NKF6</accession>
<keyword evidence="5" id="KW-0349">Heme</keyword>
<dbReference type="PROSITE" id="PS00086">
    <property type="entry name" value="CYTOCHROME_P450"/>
    <property type="match status" value="1"/>
</dbReference>
<keyword evidence="4 5" id="KW-0408">Iron</keyword>
<dbReference type="CDD" id="cd00299">
    <property type="entry name" value="GST_C_family"/>
    <property type="match status" value="1"/>
</dbReference>
<proteinExistence type="inferred from homology"/>
<sequence>MLHIISLVSTKTRTCAPEGSRFLVYRHNQLGQGCTLLIIYRSDSHTTHKFNNMASNLITFWWGSGSPYAWRVQILLGEKELQYQSNLLSFANGDTRTPEFRQLTPRGKIPVLRDGDVVVYESMAILQYLEEKYGKLGPKEGAARALVLTRAQEALNYIADGATKVAGFCWMGRGDKAAVTEQAKALLEELKRWEQIFQTSSFAAGEDFSVADAVLIPSLLSFDRSGVKFDAHGLPKLQEYVERIRTRKSVADSVPPHWKETAGNTKIADFLAEVAKLEMRFLLPCIAICLSFYLTYKGDAGLRYFRNLFSTLQRELSDIPSKYLPCDGNHLYTESSCRQMCLSSALKTLQAEKPLDWLVDEISCHSCPHHNRLRDPLFSFVKSQHEMWMSVHSEERSEDKTAVQVDKKSINWGKILDAGTGVYSFKWLRWFSSEMVVGITASSAMRESIEQNALEYIRPQDKLVVGNWMNGKKMEELNGIQFDFVLADYLIGAMEAFSPFGQDDFFEKVKPYVKSRLYVVGMEPYGVPNDWAAGESVYHAREGRDGETMAMEIAMNIMRLRDVIIMLVGERYYREYPSEWIVKSLQRHGYIVDEVRLFPINWGKKALLGQLELSLNKLRTYAKSKFMVTEGATMSLIESMERQIEEMRILLELKRGQASAVVENHGVCFGMDWPKSIFNQHQHMDVLPQPYIFITSILILFVAFILNASRLKHNAKIPFVGATGPFTAWLAPYLFLTRARETVLSAYKKHKTFQVPDMKRRYVILTDQKMIEEYRRFPDEVANFMPAMEEAFEFRFTIGDDVLNNMWHTEVIRGKLTRSIPALFGEVTDEIRVSFASHIPAETGGDWVAVPALDTMMQIVSQISNRIFVGVPLCRNEEWKKLNIEYTTEIGMGALFLGFFPAFLRPYAVRLLPALKNSEMLGQKLLQPLVEQRMRDLEEGSGERPNDLLQWLLEHAREHAPEDYNLRMITLRMLSVNFGAIHTSSMSFTQALYTLGTRPDWAEAMRQEVLQVTSEHGWSKQSMSRMRKLDSFLKESQRVNGIIALTMDRKVMREEGVTFSDGTHVPHGHHIGVASAAIHMDPEIYENPEEFKPFRFADLRDEEGEGAKHQMVATSTEYFPFGHGKHACPGRFFAANELKAMLAHVLLTYDVKTEGGVRPDNLWFSIHCIPNRSAKIMFKRKKEEAR</sequence>
<organism evidence="9 10">
    <name type="scientific">Planoprotostelium fungivorum</name>
    <dbReference type="NCBI Taxonomy" id="1890364"/>
    <lineage>
        <taxon>Eukaryota</taxon>
        <taxon>Amoebozoa</taxon>
        <taxon>Evosea</taxon>
        <taxon>Variosea</taxon>
        <taxon>Cavosteliida</taxon>
        <taxon>Cavosteliaceae</taxon>
        <taxon>Planoprotostelium</taxon>
    </lineage>
</organism>
<dbReference type="SFLD" id="SFLDG00358">
    <property type="entry name" value="Main_(cytGST)"/>
    <property type="match status" value="1"/>
</dbReference>
<dbReference type="Proteomes" id="UP000241769">
    <property type="component" value="Unassembled WGS sequence"/>
</dbReference>
<keyword evidence="10" id="KW-1185">Reference proteome</keyword>
<dbReference type="SUPFAM" id="SSF48264">
    <property type="entry name" value="Cytochrome P450"/>
    <property type="match status" value="1"/>
</dbReference>
<dbReference type="InterPro" id="IPR002403">
    <property type="entry name" value="Cyt_P450_E_grp-IV"/>
</dbReference>
<dbReference type="InterPro" id="IPR040079">
    <property type="entry name" value="Glutathione_S-Trfase"/>
</dbReference>
<evidence type="ECO:0000256" key="2">
    <source>
        <dbReference type="ARBA" id="ARBA00010617"/>
    </source>
</evidence>
<dbReference type="InterPro" id="IPR010987">
    <property type="entry name" value="Glutathione-S-Trfase_C-like"/>
</dbReference>
<protein>
    <recommendedName>
        <fullName evidence="11">Glutathione S-transferase</fullName>
    </recommendedName>
</protein>
<dbReference type="EMBL" id="MDYQ01000063">
    <property type="protein sequence ID" value="PRP84416.1"/>
    <property type="molecule type" value="Genomic_DNA"/>
</dbReference>
<dbReference type="InterPro" id="IPR029063">
    <property type="entry name" value="SAM-dependent_MTases_sf"/>
</dbReference>
<dbReference type="SFLD" id="SFLDS00019">
    <property type="entry name" value="Glutathione_Transferase_(cytos"/>
    <property type="match status" value="1"/>
</dbReference>
<dbReference type="AlphaFoldDB" id="A0A2P6NKF6"/>
<evidence type="ECO:0000259" key="8">
    <source>
        <dbReference type="PROSITE" id="PS50405"/>
    </source>
</evidence>
<dbReference type="Gene3D" id="1.10.630.10">
    <property type="entry name" value="Cytochrome P450"/>
    <property type="match status" value="1"/>
</dbReference>
<keyword evidence="6" id="KW-0812">Transmembrane</keyword>
<dbReference type="PANTHER" id="PTHR46206">
    <property type="entry name" value="CYTOCHROME P450"/>
    <property type="match status" value="1"/>
</dbReference>
<evidence type="ECO:0000313" key="10">
    <source>
        <dbReference type="Proteomes" id="UP000241769"/>
    </source>
</evidence>
<comment type="similarity">
    <text evidence="2">Belongs to the cytochrome P450 family.</text>
</comment>
<dbReference type="CDD" id="cd02440">
    <property type="entry name" value="AdoMet_MTases"/>
    <property type="match status" value="1"/>
</dbReference>
<dbReference type="PROSITE" id="PS50404">
    <property type="entry name" value="GST_NTER"/>
    <property type="match status" value="1"/>
</dbReference>
<evidence type="ECO:0000259" key="7">
    <source>
        <dbReference type="PROSITE" id="PS50404"/>
    </source>
</evidence>